<protein>
    <recommendedName>
        <fullName evidence="1">Phage head morphogenesis domain-containing protein</fullName>
    </recommendedName>
</protein>
<dbReference type="OrthoDB" id="9813502at2"/>
<evidence type="ECO:0000259" key="1">
    <source>
        <dbReference type="Pfam" id="PF04233"/>
    </source>
</evidence>
<dbReference type="Proteomes" id="UP000298471">
    <property type="component" value="Unassembled WGS sequence"/>
</dbReference>
<dbReference type="EMBL" id="SRMB01000004">
    <property type="protein sequence ID" value="TGE23521.1"/>
    <property type="molecule type" value="Genomic_DNA"/>
</dbReference>
<organism evidence="2 3">
    <name type="scientific">Hymenobacter metallicola</name>
    <dbReference type="NCBI Taxonomy" id="2563114"/>
    <lineage>
        <taxon>Bacteria</taxon>
        <taxon>Pseudomonadati</taxon>
        <taxon>Bacteroidota</taxon>
        <taxon>Cytophagia</taxon>
        <taxon>Cytophagales</taxon>
        <taxon>Hymenobacteraceae</taxon>
        <taxon>Hymenobacter</taxon>
    </lineage>
</organism>
<dbReference type="InterPro" id="IPR006528">
    <property type="entry name" value="Phage_head_morphogenesis_dom"/>
</dbReference>
<evidence type="ECO:0000313" key="2">
    <source>
        <dbReference type="EMBL" id="TGE23521.1"/>
    </source>
</evidence>
<accession>A0A4Z0Q344</accession>
<name>A0A4Z0Q344_9BACT</name>
<sequence length="464" mass="52405">MRAAGDESGKELLQEFMALARAVHTTQSPGSGLQLGLFTQTSNKLMSGVEVGYNSTDEKATDFLRNNVYLFSAAKTRHQAVELSKQLLDDEGQIRSWRKFRKEALGIHQQYNVRWLEAEYEHAVASAQMAARWKEFEEDDVLQYETVGDSRVRPEHKAWDSITLPKSHPWWLTHYPPNGWLCRCTVIGAAPGARHTPQSILPALPEPDGIFRGNVGKTGIIFPLEHPYYAELTAGEQQLVQKTAGQFHISELVTQPKSLAGVRKDGVTSALQAINKVHVLPESPTLNKMLPISFAKTARNTNGVFSYVPLRDVPPPTLKLSSDLKDAGQIAFTTLHELAHFIDHTYLDLPRVVTKYMDKVDIEDVLNAVKGTKLWKSYDTMLADKLLARNKRAFLEDYLMQPYEVWARVYSQYIAELSGDEAIIEAMAKGRVGIIPDQWEDEDFEPVRNAVRDLFVKKKWTPTE</sequence>
<dbReference type="RefSeq" id="WP_135397306.1">
    <property type="nucleotide sequence ID" value="NZ_SRMB01000004.1"/>
</dbReference>
<gene>
    <name evidence="2" type="ORF">E5K02_20255</name>
</gene>
<dbReference type="Pfam" id="PF04233">
    <property type="entry name" value="Phage_Mu_F"/>
    <property type="match status" value="1"/>
</dbReference>
<feature type="domain" description="Phage head morphogenesis" evidence="1">
    <location>
        <begin position="114"/>
        <end position="187"/>
    </location>
</feature>
<proteinExistence type="predicted"/>
<dbReference type="AlphaFoldDB" id="A0A4Z0Q344"/>
<keyword evidence="3" id="KW-1185">Reference proteome</keyword>
<reference evidence="2 3" key="1">
    <citation type="submission" date="2019-04" db="EMBL/GenBank/DDBJ databases">
        <authorList>
            <person name="Feng G."/>
            <person name="Zhang J."/>
            <person name="Zhu H."/>
        </authorList>
    </citation>
    <scope>NUCLEOTIDE SEQUENCE [LARGE SCALE GENOMIC DNA]</scope>
    <source>
        <strain evidence="2 3">9PBR-1</strain>
    </source>
</reference>
<evidence type="ECO:0000313" key="3">
    <source>
        <dbReference type="Proteomes" id="UP000298471"/>
    </source>
</evidence>
<comment type="caution">
    <text evidence="2">The sequence shown here is derived from an EMBL/GenBank/DDBJ whole genome shotgun (WGS) entry which is preliminary data.</text>
</comment>